<dbReference type="EMBL" id="JBBNGS010000002">
    <property type="protein sequence ID" value="MEQ2637013.1"/>
    <property type="molecule type" value="Genomic_DNA"/>
</dbReference>
<evidence type="ECO:0000313" key="2">
    <source>
        <dbReference type="Proteomes" id="UP001478817"/>
    </source>
</evidence>
<reference evidence="1 2" key="1">
    <citation type="submission" date="2024-04" db="EMBL/GenBank/DDBJ databases">
        <title>Human intestinal bacterial collection.</title>
        <authorList>
            <person name="Pauvert C."/>
            <person name="Hitch T.C.A."/>
            <person name="Clavel T."/>
        </authorList>
    </citation>
    <scope>NUCLEOTIDE SEQUENCE [LARGE SCALE GENOMIC DNA]</scope>
    <source>
        <strain evidence="1 2">CLA-AA-H197</strain>
    </source>
</reference>
<organism evidence="1 2">
    <name type="scientific">Paratractidigestivibacter faecalis</name>
    <dbReference type="NCBI Taxonomy" id="2292441"/>
    <lineage>
        <taxon>Bacteria</taxon>
        <taxon>Bacillati</taxon>
        <taxon>Actinomycetota</taxon>
        <taxon>Coriobacteriia</taxon>
        <taxon>Coriobacteriales</taxon>
        <taxon>Atopobiaceae</taxon>
        <taxon>Paratractidigestivibacter</taxon>
    </lineage>
</organism>
<proteinExistence type="predicted"/>
<protein>
    <submittedName>
        <fullName evidence="1">Uncharacterized protein</fullName>
    </submittedName>
</protein>
<gene>
    <name evidence="1" type="ORF">AAAT05_01415</name>
</gene>
<accession>A0ABV1IDP2</accession>
<evidence type="ECO:0000313" key="1">
    <source>
        <dbReference type="EMBL" id="MEQ2637013.1"/>
    </source>
</evidence>
<dbReference type="Proteomes" id="UP001478817">
    <property type="component" value="Unassembled WGS sequence"/>
</dbReference>
<sequence length="93" mass="10043">MAEDKVICVEVDGIPATIDREATGDIEVMEMLGDMQGGNVLVLPRLMRAVFGEEQYGAIKRSLRGDSGHTSAADMARFLSKAMRQAGEQAKNS</sequence>
<keyword evidence="2" id="KW-1185">Reference proteome</keyword>
<name>A0ABV1IDP2_9ACTN</name>
<comment type="caution">
    <text evidence="1">The sequence shown here is derived from an EMBL/GenBank/DDBJ whole genome shotgun (WGS) entry which is preliminary data.</text>
</comment>
<dbReference type="RefSeq" id="WP_349181370.1">
    <property type="nucleotide sequence ID" value="NZ_JBBNGS010000002.1"/>
</dbReference>